<evidence type="ECO:0000256" key="4">
    <source>
        <dbReference type="SAM" id="Coils"/>
    </source>
</evidence>
<dbReference type="InterPro" id="IPR056421">
    <property type="entry name" value="TPR_GEMI5"/>
</dbReference>
<feature type="domain" description="Gem-associated protein 5 second beta-propeller" evidence="7">
    <location>
        <begin position="546"/>
        <end position="845"/>
    </location>
</feature>
<dbReference type="InterPro" id="IPR019775">
    <property type="entry name" value="WD40_repeat_CS"/>
</dbReference>
<evidence type="ECO:0000259" key="7">
    <source>
        <dbReference type="Pfam" id="PF23775"/>
    </source>
</evidence>
<feature type="region of interest" description="Disordered" evidence="5">
    <location>
        <begin position="1167"/>
        <end position="1190"/>
    </location>
</feature>
<dbReference type="InterPro" id="IPR001680">
    <property type="entry name" value="WD40_rpt"/>
</dbReference>
<keyword evidence="1 3" id="KW-0853">WD repeat</keyword>
<dbReference type="GeneID" id="108559423"/>
<dbReference type="SUPFAM" id="SSF101898">
    <property type="entry name" value="NHL repeat"/>
    <property type="match status" value="1"/>
</dbReference>
<dbReference type="Pfam" id="PF23775">
    <property type="entry name" value="Beta-prop_RIG_2nd"/>
    <property type="match status" value="1"/>
</dbReference>
<dbReference type="PROSITE" id="PS50294">
    <property type="entry name" value="WD_REPEATS_REGION"/>
    <property type="match status" value="1"/>
</dbReference>
<evidence type="ECO:0000259" key="6">
    <source>
        <dbReference type="Pfam" id="PF23774"/>
    </source>
</evidence>
<accession>A0ABM1MCA0</accession>
<feature type="domain" description="Gem-associated protein 5 TPR" evidence="6">
    <location>
        <begin position="944"/>
        <end position="1145"/>
    </location>
</feature>
<feature type="repeat" description="WD" evidence="3">
    <location>
        <begin position="53"/>
        <end position="98"/>
    </location>
</feature>
<dbReference type="Gene3D" id="2.130.10.10">
    <property type="entry name" value="YVTN repeat-like/Quinoprotein amine dehydrogenase"/>
    <property type="match status" value="3"/>
</dbReference>
<dbReference type="PROSITE" id="PS50082">
    <property type="entry name" value="WD_REPEATS_2"/>
    <property type="match status" value="2"/>
</dbReference>
<dbReference type="RefSeq" id="XP_017772200.1">
    <property type="nucleotide sequence ID" value="XM_017916711.1"/>
</dbReference>
<evidence type="ECO:0000256" key="5">
    <source>
        <dbReference type="SAM" id="MobiDB-lite"/>
    </source>
</evidence>
<sequence length="1190" mass="134664">MNNLLIPPSPNWYEPNIMACTKDNTVCYASMDNLIIIKNKQNINEPAKIKIISHAHIERIFAVTANPNWADPDKLILSSGSDKLVKLWDGDTYKRVAKLNTHTTTDAKLVGATFAGKDKVVSVSEDGFITIWRFRSNEKNVLKNMFGSKVHVTAISSCPHAPWLAAFGFKSGMIVIADMRKEGTVKYKLRGHDRAILSLSWCPAPLNFFPKTKPRSIKVAADKVEEKVDNVKVDKDPVAEPKPCTSTDDLKSAEKTERTFYKPKKNNPWVNLKHADDDEIEPEEVPEVTKESGDFLADCLALQQKIISTKDTEIEESEEAEEEKKETNKERKIIKAKKTLPQKEFDNDIKTDEDKLQKRENFKSDDQKLKDKHIETDEDKLSHMIENVDINEEYTKEFLLASSARGGPIFIWRAGTDGRMQLKLATNAKKQQNYRRYSNQNDKNFVTLNWIAPKILLSSGITGELYKWDLMGDGLPKVVHNNHPQQLFCIAAPVQIYNEVETTNELGAWTTGIDRMLFYTNINHKQDTIKCYPTLGNSVLAMSLSPLDPNRLALTLADGTIRIWDLSKPHIQYIDMIQIKFKNNVKIMSLAWHPTQDSILAFGTEEGRVAFINTINLTKPPTLLPRYFRQPIQCLEFGPHNGDMGLYVCSEGKVGIYETEKPLNDPNLLEFTSIANAYVTQFAWKPDYSLLAIGLKSGVIMIYTAELKFIRSIYYHQKAIETFAWHPQATMEDEETSPNATWLASTTTTDTNVVIYKLDDVTKDDFDVSKSIVAELSGHLKFVRKIFWSPHENGRLCTVSDDGTARIWNANSPNSTSVFMNVNAESINAGVWSPLDKKYIISSGKESSIIIWNIDEHGPKSIEEIHIQRNKRKILIQNIVNQTRNANPKSKEIVCIDDKKKVTRDVAISLVSKSQRDIDDILKDCRNLIAHRENPDSNEKSSVLKLFGTPENLSELLHEQMNENLAKHKYTGFVNVALYNGNIGDAIKEAMQKDQLNPWLISLAPMVSPKLWQDACLAYAQKLSDSAKADPLEAASYFLACHEIEKAIDVMCVGGFYREALVLAKSRMPTNTKLADDIMGKWSTFCLYNGRFDVAAQIFVAMDKYEEAAKMLYKRSDVQSLEFAAELAEKSENNDLLASITFRLNSFKDHAHKELIEKTEALAVDDENKENIANSDIQSNESTVTNDEEN</sequence>
<protein>
    <submittedName>
        <fullName evidence="9">Gem-associated protein 5</fullName>
    </submittedName>
</protein>
<dbReference type="InterPro" id="IPR015943">
    <property type="entry name" value="WD40/YVTN_repeat-like_dom_sf"/>
</dbReference>
<feature type="repeat" description="WD" evidence="3">
    <location>
        <begin position="776"/>
        <end position="818"/>
    </location>
</feature>
<reference evidence="9" key="1">
    <citation type="submission" date="2025-08" db="UniProtKB">
        <authorList>
            <consortium name="RefSeq"/>
        </authorList>
    </citation>
    <scope>IDENTIFICATION</scope>
    <source>
        <tissue evidence="9">Whole Larva</tissue>
    </source>
</reference>
<proteinExistence type="predicted"/>
<evidence type="ECO:0000256" key="1">
    <source>
        <dbReference type="ARBA" id="ARBA00022574"/>
    </source>
</evidence>
<gene>
    <name evidence="9" type="primary">LOC108559423</name>
</gene>
<dbReference type="SMART" id="SM00320">
    <property type="entry name" value="WD40"/>
    <property type="match status" value="9"/>
</dbReference>
<dbReference type="Pfam" id="PF23774">
    <property type="entry name" value="TPR_GEMI5"/>
    <property type="match status" value="1"/>
</dbReference>
<evidence type="ECO:0000313" key="9">
    <source>
        <dbReference type="RefSeq" id="XP_017772200.1"/>
    </source>
</evidence>
<keyword evidence="4" id="KW-0175">Coiled coil</keyword>
<organism evidence="8 9">
    <name type="scientific">Nicrophorus vespilloides</name>
    <name type="common">Boreal carrion beetle</name>
    <dbReference type="NCBI Taxonomy" id="110193"/>
    <lineage>
        <taxon>Eukaryota</taxon>
        <taxon>Metazoa</taxon>
        <taxon>Ecdysozoa</taxon>
        <taxon>Arthropoda</taxon>
        <taxon>Hexapoda</taxon>
        <taxon>Insecta</taxon>
        <taxon>Pterygota</taxon>
        <taxon>Neoptera</taxon>
        <taxon>Endopterygota</taxon>
        <taxon>Coleoptera</taxon>
        <taxon>Polyphaga</taxon>
        <taxon>Staphyliniformia</taxon>
        <taxon>Silphidae</taxon>
        <taxon>Nicrophorinae</taxon>
        <taxon>Nicrophorus</taxon>
    </lineage>
</organism>
<feature type="compositionally biased region" description="Polar residues" evidence="5">
    <location>
        <begin position="1171"/>
        <end position="1190"/>
    </location>
</feature>
<name>A0ABM1MCA0_NICVS</name>
<dbReference type="PANTHER" id="PTHR46362:SF1">
    <property type="entry name" value="GEM-ASSOCIATED PROTEIN 5"/>
    <property type="match status" value="1"/>
</dbReference>
<evidence type="ECO:0000313" key="8">
    <source>
        <dbReference type="Proteomes" id="UP000695000"/>
    </source>
</evidence>
<feature type="coiled-coil region" evidence="4">
    <location>
        <begin position="310"/>
        <end position="337"/>
    </location>
</feature>
<keyword evidence="2" id="KW-0677">Repeat</keyword>
<dbReference type="Pfam" id="PF00400">
    <property type="entry name" value="WD40"/>
    <property type="match status" value="1"/>
</dbReference>
<feature type="region of interest" description="Disordered" evidence="5">
    <location>
        <begin position="346"/>
        <end position="375"/>
    </location>
</feature>
<keyword evidence="8" id="KW-1185">Reference proteome</keyword>
<dbReference type="InterPro" id="IPR056424">
    <property type="entry name" value="Beta-prop_GEMI5_2nd"/>
</dbReference>
<dbReference type="InterPro" id="IPR036322">
    <property type="entry name" value="WD40_repeat_dom_sf"/>
</dbReference>
<dbReference type="SUPFAM" id="SSF50978">
    <property type="entry name" value="WD40 repeat-like"/>
    <property type="match status" value="2"/>
</dbReference>
<dbReference type="Proteomes" id="UP000695000">
    <property type="component" value="Unplaced"/>
</dbReference>
<dbReference type="PANTHER" id="PTHR46362">
    <property type="entry name" value="GEM-ASSOCIATED PROTEIN 5"/>
    <property type="match status" value="1"/>
</dbReference>
<evidence type="ECO:0000256" key="2">
    <source>
        <dbReference type="ARBA" id="ARBA00022737"/>
    </source>
</evidence>
<evidence type="ECO:0000256" key="3">
    <source>
        <dbReference type="PROSITE-ProRule" id="PRU00221"/>
    </source>
</evidence>
<dbReference type="InterPro" id="IPR052640">
    <property type="entry name" value="Gemin-5"/>
</dbReference>
<dbReference type="PROSITE" id="PS00678">
    <property type="entry name" value="WD_REPEATS_1"/>
    <property type="match status" value="1"/>
</dbReference>